<reference evidence="2" key="1">
    <citation type="journal article" date="2011" name="MBio">
        <title>Novel metabolic attributes of the genus Cyanothece, comprising a group of unicellular nitrogen-fixing Cyanobacteria.</title>
        <authorList>
            <person name="Bandyopadhyay A."/>
            <person name="Elvitigala T."/>
            <person name="Welsh E."/>
            <person name="Stockel J."/>
            <person name="Liberton M."/>
            <person name="Min H."/>
            <person name="Sherman L.A."/>
            <person name="Pakrasi H.B."/>
        </authorList>
    </citation>
    <scope>NUCLEOTIDE SEQUENCE [LARGE SCALE GENOMIC DNA]</scope>
    <source>
        <strain evidence="2">PCC 7822</strain>
        <plasmid evidence="2">Cy782201</plasmid>
    </source>
</reference>
<gene>
    <name evidence="1" type="ordered locus">Cyan7822_6032</name>
</gene>
<dbReference type="AlphaFoldDB" id="E0ULP9"/>
<geneLocation type="plasmid" evidence="1 2">
    <name>Cy782201</name>
</geneLocation>
<proteinExistence type="predicted"/>
<accession>E0ULP9</accession>
<dbReference type="RefSeq" id="WP_013334629.1">
    <property type="nucleotide sequence ID" value="NC_014533.1"/>
</dbReference>
<sequence>MSPSIILPIKSQQNPDTIKSKELILFREEIQHNIQNREQSSTKNHQTQSSKKVDQFLKKCVYQGKCLHPRKFCRRWFGIETLDQYGIPRYTEHQILAIESEHGYREKCINLIARVLKIKPNTIQRWGKGVEFDKIPQNKREEYETYLGYIDTLRVMSLSIAKLNEDFLPELLHRLDFS</sequence>
<organism evidence="1 2">
    <name type="scientific">Gloeothece verrucosa (strain PCC 7822)</name>
    <name type="common">Cyanothece sp. (strain PCC 7822)</name>
    <dbReference type="NCBI Taxonomy" id="497965"/>
    <lineage>
        <taxon>Bacteria</taxon>
        <taxon>Bacillati</taxon>
        <taxon>Cyanobacteriota</taxon>
        <taxon>Cyanophyceae</taxon>
        <taxon>Oscillatoriophycideae</taxon>
        <taxon>Chroococcales</taxon>
        <taxon>Aphanothecaceae</taxon>
        <taxon>Gloeothece</taxon>
        <taxon>Gloeothece verrucosa</taxon>
    </lineage>
</organism>
<dbReference type="HOGENOM" id="CLU_1633530_0_0_3"/>
<protein>
    <submittedName>
        <fullName evidence="1">Uncharacterized protein</fullName>
    </submittedName>
</protein>
<dbReference type="Proteomes" id="UP000008206">
    <property type="component" value="Plasmid Cy782201"/>
</dbReference>
<keyword evidence="2" id="KW-1185">Reference proteome</keyword>
<evidence type="ECO:0000313" key="2">
    <source>
        <dbReference type="Proteomes" id="UP000008206"/>
    </source>
</evidence>
<evidence type="ECO:0000313" key="1">
    <source>
        <dbReference type="EMBL" id="ADN17879.1"/>
    </source>
</evidence>
<dbReference type="KEGG" id="cyj:Cyan7822_6032"/>
<name>E0ULP9_GLOV7</name>
<keyword evidence="1" id="KW-0614">Plasmid</keyword>
<dbReference type="EMBL" id="CP002199">
    <property type="protein sequence ID" value="ADN17879.1"/>
    <property type="molecule type" value="Genomic_DNA"/>
</dbReference>